<evidence type="ECO:0000256" key="1">
    <source>
        <dbReference type="SAM" id="SignalP"/>
    </source>
</evidence>
<keyword evidence="1" id="KW-0732">Signal</keyword>
<dbReference type="RefSeq" id="WP_235703816.1">
    <property type="nucleotide sequence ID" value="NZ_JAKGBZ010000011.1"/>
</dbReference>
<organism evidence="2 3">
    <name type="scientific">Acidiphilium iwatense</name>
    <dbReference type="NCBI Taxonomy" id="768198"/>
    <lineage>
        <taxon>Bacteria</taxon>
        <taxon>Pseudomonadati</taxon>
        <taxon>Pseudomonadota</taxon>
        <taxon>Alphaproteobacteria</taxon>
        <taxon>Acetobacterales</taxon>
        <taxon>Acidocellaceae</taxon>
        <taxon>Acidiphilium</taxon>
    </lineage>
</organism>
<dbReference type="EMBL" id="JAKGBZ010000011">
    <property type="protein sequence ID" value="MCF3946583.1"/>
    <property type="molecule type" value="Genomic_DNA"/>
</dbReference>
<gene>
    <name evidence="2" type="ORF">L2A60_07795</name>
</gene>
<keyword evidence="3" id="KW-1185">Reference proteome</keyword>
<comment type="caution">
    <text evidence="2">The sequence shown here is derived from an EMBL/GenBank/DDBJ whole genome shotgun (WGS) entry which is preliminary data.</text>
</comment>
<feature type="signal peptide" evidence="1">
    <location>
        <begin position="1"/>
        <end position="22"/>
    </location>
</feature>
<evidence type="ECO:0000313" key="2">
    <source>
        <dbReference type="EMBL" id="MCF3946583.1"/>
    </source>
</evidence>
<sequence>MSVGMLPLLLSLIFPACGKAGAQGVKPPGIVDFNHLVLPKSPNKALAAPVGFTPNPDLTTPRYKVPPDVLFAEIASVAAAEPRTYELDSYPAQFQAAWVVRTPVANFPDVVEAAVRPDGADGSALILYSHSIYGYSDFGVNQARVKSWLAAIEAKLIRITP</sequence>
<evidence type="ECO:0000313" key="3">
    <source>
        <dbReference type="Proteomes" id="UP001521209"/>
    </source>
</evidence>
<dbReference type="Pfam" id="PF07386">
    <property type="entry name" value="DUF1499"/>
    <property type="match status" value="1"/>
</dbReference>
<dbReference type="Proteomes" id="UP001521209">
    <property type="component" value="Unassembled WGS sequence"/>
</dbReference>
<feature type="chain" id="PRO_5046390730" evidence="1">
    <location>
        <begin position="23"/>
        <end position="161"/>
    </location>
</feature>
<accession>A0ABS9DV21</accession>
<name>A0ABS9DV21_9PROT</name>
<reference evidence="2 3" key="1">
    <citation type="submission" date="2022-01" db="EMBL/GenBank/DDBJ databases">
        <authorList>
            <person name="Won M."/>
            <person name="Kim S.-J."/>
            <person name="Kwon S.-W."/>
        </authorList>
    </citation>
    <scope>NUCLEOTIDE SEQUENCE [LARGE SCALE GENOMIC DNA]</scope>
    <source>
        <strain evidence="2 3">KCTC 23505</strain>
    </source>
</reference>
<dbReference type="InterPro" id="IPR010865">
    <property type="entry name" value="DUF1499"/>
</dbReference>
<proteinExistence type="predicted"/>
<protein>
    <submittedName>
        <fullName evidence="2">DUF1499 domain-containing protein</fullName>
    </submittedName>
</protein>